<proteinExistence type="predicted"/>
<dbReference type="Proteomes" id="UP000215884">
    <property type="component" value="Chromosome"/>
</dbReference>
<sequence>MSPSPADLFHVPTLICAWGLALGISGGPLLLKFLNYRPVTRGAVLQAVSSFVVTGGYVTIGTAAIGAHERGLISWPASIVVMACLLAVAAGSSFLIERWYPDERA</sequence>
<keyword evidence="1" id="KW-0472">Membrane</keyword>
<evidence type="ECO:0000313" key="2">
    <source>
        <dbReference type="EMBL" id="AWM04631.1"/>
    </source>
</evidence>
<organism evidence="2 3">
    <name type="scientific">Bradyrhizobium amphicarpaeae</name>
    <dbReference type="NCBI Taxonomy" id="1404768"/>
    <lineage>
        <taxon>Bacteria</taxon>
        <taxon>Pseudomonadati</taxon>
        <taxon>Pseudomonadota</taxon>
        <taxon>Alphaproteobacteria</taxon>
        <taxon>Hyphomicrobiales</taxon>
        <taxon>Nitrobacteraceae</taxon>
        <taxon>Bradyrhizobium</taxon>
    </lineage>
</organism>
<dbReference type="OrthoDB" id="8242853at2"/>
<evidence type="ECO:0000313" key="3">
    <source>
        <dbReference type="Proteomes" id="UP000215884"/>
    </source>
</evidence>
<reference evidence="2 3" key="2">
    <citation type="journal article" date="2019" name="Int. J. Syst. Evol. Microbiol.">
        <title>Description and complete genome sequence of Bradyrhizobium amphicarpaeae sp. nov., harbouring photosystem and nitrogen-fixation genes.</title>
        <authorList>
            <person name="Bromfield E.S.P."/>
            <person name="Cloutier S."/>
            <person name="Nguyen H.D.T."/>
        </authorList>
    </citation>
    <scope>NUCLEOTIDE SEQUENCE [LARGE SCALE GENOMIC DNA]</scope>
    <source>
        <strain evidence="2 3">39S1MB</strain>
    </source>
</reference>
<gene>
    <name evidence="2" type="ORF">CIT40_11585</name>
</gene>
<name>A0A2U8Q3R9_9BRAD</name>
<feature type="transmembrane region" description="Helical" evidence="1">
    <location>
        <begin position="12"/>
        <end position="31"/>
    </location>
</feature>
<dbReference type="EMBL" id="CP029426">
    <property type="protein sequence ID" value="AWM04631.1"/>
    <property type="molecule type" value="Genomic_DNA"/>
</dbReference>
<keyword evidence="3" id="KW-1185">Reference proteome</keyword>
<keyword evidence="1" id="KW-0812">Transmembrane</keyword>
<accession>A0A2U8Q3R9</accession>
<evidence type="ECO:0000256" key="1">
    <source>
        <dbReference type="SAM" id="Phobius"/>
    </source>
</evidence>
<feature type="transmembrane region" description="Helical" evidence="1">
    <location>
        <begin position="43"/>
        <end position="67"/>
    </location>
</feature>
<reference evidence="2 3" key="1">
    <citation type="journal article" date="2017" name="Syst. Appl. Microbiol.">
        <title>Soybeans inoculated with root zone soils of Canadian native legumes harbour diverse and novel Bradyrhizobium spp. that possess agricultural potential.</title>
        <authorList>
            <person name="Bromfield E.S.P."/>
            <person name="Cloutier S."/>
            <person name="Tambong J.T."/>
            <person name="Tran Thi T.V."/>
        </authorList>
    </citation>
    <scope>NUCLEOTIDE SEQUENCE [LARGE SCALE GENOMIC DNA]</scope>
    <source>
        <strain evidence="2 3">39S1MB</strain>
    </source>
</reference>
<dbReference type="AlphaFoldDB" id="A0A2U8Q3R9"/>
<protein>
    <submittedName>
        <fullName evidence="2">Uncharacterized protein</fullName>
    </submittedName>
</protein>
<keyword evidence="1" id="KW-1133">Transmembrane helix</keyword>
<feature type="transmembrane region" description="Helical" evidence="1">
    <location>
        <begin position="73"/>
        <end position="96"/>
    </location>
</feature>